<evidence type="ECO:0000313" key="4">
    <source>
        <dbReference type="Proteomes" id="UP000609064"/>
    </source>
</evidence>
<reference evidence="3" key="1">
    <citation type="journal article" date="2014" name="Int. J. Syst. Evol. Microbiol.">
        <title>Complete genome sequence of Corynebacterium casei LMG S-19264T (=DSM 44701T), isolated from a smear-ripened cheese.</title>
        <authorList>
            <consortium name="US DOE Joint Genome Institute (JGI-PGF)"/>
            <person name="Walter F."/>
            <person name="Albersmeier A."/>
            <person name="Kalinowski J."/>
            <person name="Ruckert C."/>
        </authorList>
    </citation>
    <scope>NUCLEOTIDE SEQUENCE</scope>
    <source>
        <strain evidence="3">CGMCC 1.15958</strain>
    </source>
</reference>
<gene>
    <name evidence="3" type="ORF">GCM10011514_07570</name>
</gene>
<accession>A0A917DJY2</accession>
<comment type="caution">
    <text evidence="3">The sequence shown here is derived from an EMBL/GenBank/DDBJ whole genome shotgun (WGS) entry which is preliminary data.</text>
</comment>
<keyword evidence="2" id="KW-0732">Signal</keyword>
<name>A0A917DJY2_9BACT</name>
<dbReference type="InterPro" id="IPR011990">
    <property type="entry name" value="TPR-like_helical_dom_sf"/>
</dbReference>
<dbReference type="SUPFAM" id="SSF48452">
    <property type="entry name" value="TPR-like"/>
    <property type="match status" value="1"/>
</dbReference>
<proteinExistence type="predicted"/>
<keyword evidence="4" id="KW-1185">Reference proteome</keyword>
<protein>
    <recommendedName>
        <fullName evidence="5">Tetratricopeptide repeat protein</fullName>
    </recommendedName>
</protein>
<dbReference type="EMBL" id="BMKK01000001">
    <property type="protein sequence ID" value="GGD46042.1"/>
    <property type="molecule type" value="Genomic_DNA"/>
</dbReference>
<evidence type="ECO:0000256" key="2">
    <source>
        <dbReference type="SAM" id="SignalP"/>
    </source>
</evidence>
<feature type="region of interest" description="Disordered" evidence="1">
    <location>
        <begin position="182"/>
        <end position="226"/>
    </location>
</feature>
<feature type="chain" id="PRO_5037180213" description="Tetratricopeptide repeat protein" evidence="2">
    <location>
        <begin position="23"/>
        <end position="226"/>
    </location>
</feature>
<evidence type="ECO:0008006" key="5">
    <source>
        <dbReference type="Google" id="ProtNLM"/>
    </source>
</evidence>
<evidence type="ECO:0000313" key="3">
    <source>
        <dbReference type="EMBL" id="GGD46042.1"/>
    </source>
</evidence>
<dbReference type="Proteomes" id="UP000609064">
    <property type="component" value="Unassembled WGS sequence"/>
</dbReference>
<reference evidence="3" key="2">
    <citation type="submission" date="2020-09" db="EMBL/GenBank/DDBJ databases">
        <authorList>
            <person name="Sun Q."/>
            <person name="Zhou Y."/>
        </authorList>
    </citation>
    <scope>NUCLEOTIDE SEQUENCE</scope>
    <source>
        <strain evidence="3">CGMCC 1.15958</strain>
    </source>
</reference>
<sequence>MKLLRFITLNSWIILLPLASNAQVSRAYMLDEADTYFKSGRYWDAFFKYRECANLPEFEASSQITEQIKNSSHALYLTKKFKDYFALQRYAPAKENLLELVSLNPNDPNRGQIAHITLAQGAELQRLAMRQRTPAATADMLKRAMSFYYQAAKEGLMDESITAIKQCEASIKETKVPMEETTAPVMVETKQPSVSPQAASSSVASPSVATPRKPVEVTINPAPKGN</sequence>
<feature type="compositionally biased region" description="Low complexity" evidence="1">
    <location>
        <begin position="191"/>
        <end position="209"/>
    </location>
</feature>
<organism evidence="3 4">
    <name type="scientific">Emticicia aquatilis</name>
    <dbReference type="NCBI Taxonomy" id="1537369"/>
    <lineage>
        <taxon>Bacteria</taxon>
        <taxon>Pseudomonadati</taxon>
        <taxon>Bacteroidota</taxon>
        <taxon>Cytophagia</taxon>
        <taxon>Cytophagales</taxon>
        <taxon>Leadbetterellaceae</taxon>
        <taxon>Emticicia</taxon>
    </lineage>
</organism>
<evidence type="ECO:0000256" key="1">
    <source>
        <dbReference type="SAM" id="MobiDB-lite"/>
    </source>
</evidence>
<dbReference type="RefSeq" id="WP_188764683.1">
    <property type="nucleotide sequence ID" value="NZ_BMKK01000001.1"/>
</dbReference>
<feature type="signal peptide" evidence="2">
    <location>
        <begin position="1"/>
        <end position="22"/>
    </location>
</feature>
<dbReference type="AlphaFoldDB" id="A0A917DJY2"/>